<sequence>MSDNIMATLFTDLDRSGPIPLYYQVEQRIEKAIMEGAIPAGARLENEVALGERLNLSRPTIRRAIQDLVDKGLLVRRRGVGTQVVHGRVTRGVELTSLFDDLTKGEQKPTTQLLFYSADKANDTVADRLGVPLGSPVLHIRRLRIANGVPVAVLENWLPEHFLDISENELSVLGLYEILRGRGVTIRVAKQKIGARTANTAEAGHLDIDRGTALLTMERAAFDNSGVGIEYGSHYYRPDLYSFEVTLVEK</sequence>
<dbReference type="Gene3D" id="3.40.1410.10">
    <property type="entry name" value="Chorismate lyase-like"/>
    <property type="match status" value="1"/>
</dbReference>
<name>A0A6J7D3F4_9ZZZZ</name>
<dbReference type="InterPro" id="IPR011663">
    <property type="entry name" value="UTRA"/>
</dbReference>
<proteinExistence type="predicted"/>
<dbReference type="Gene3D" id="1.10.10.10">
    <property type="entry name" value="Winged helix-like DNA-binding domain superfamily/Winged helix DNA-binding domain"/>
    <property type="match status" value="1"/>
</dbReference>
<keyword evidence="2" id="KW-0238">DNA-binding</keyword>
<dbReference type="GO" id="GO:0003677">
    <property type="term" value="F:DNA binding"/>
    <property type="evidence" value="ECO:0007669"/>
    <property type="project" value="UniProtKB-KW"/>
</dbReference>
<evidence type="ECO:0000256" key="1">
    <source>
        <dbReference type="ARBA" id="ARBA00023015"/>
    </source>
</evidence>
<keyword evidence="1" id="KW-0805">Transcription regulation</keyword>
<feature type="domain" description="HTH gntR-type" evidence="4">
    <location>
        <begin position="19"/>
        <end position="87"/>
    </location>
</feature>
<protein>
    <submittedName>
        <fullName evidence="6">Unannotated protein</fullName>
    </submittedName>
</protein>
<dbReference type="GO" id="GO:0003700">
    <property type="term" value="F:DNA-binding transcription factor activity"/>
    <property type="evidence" value="ECO:0007669"/>
    <property type="project" value="InterPro"/>
</dbReference>
<dbReference type="PANTHER" id="PTHR44846:SF17">
    <property type="entry name" value="GNTR-FAMILY TRANSCRIPTIONAL REGULATOR"/>
    <property type="match status" value="1"/>
</dbReference>
<dbReference type="GO" id="GO:0045892">
    <property type="term" value="P:negative regulation of DNA-templated transcription"/>
    <property type="evidence" value="ECO:0007669"/>
    <property type="project" value="TreeGrafter"/>
</dbReference>
<evidence type="ECO:0000256" key="3">
    <source>
        <dbReference type="ARBA" id="ARBA00023163"/>
    </source>
</evidence>
<dbReference type="AlphaFoldDB" id="A0A6J7D3F4"/>
<dbReference type="InterPro" id="IPR028978">
    <property type="entry name" value="Chorismate_lyase_/UTRA_dom_sf"/>
</dbReference>
<dbReference type="InterPro" id="IPR000524">
    <property type="entry name" value="Tscrpt_reg_HTH_GntR"/>
</dbReference>
<dbReference type="SMART" id="SM00866">
    <property type="entry name" value="UTRA"/>
    <property type="match status" value="1"/>
</dbReference>
<dbReference type="PROSITE" id="PS50949">
    <property type="entry name" value="HTH_GNTR"/>
    <property type="match status" value="1"/>
</dbReference>
<accession>A0A6J7D3F4</accession>
<evidence type="ECO:0000259" key="4">
    <source>
        <dbReference type="PROSITE" id="PS50949"/>
    </source>
</evidence>
<gene>
    <name evidence="5" type="ORF">UFOPK1767_00250</name>
    <name evidence="6" type="ORF">UFOPK3339_00625</name>
</gene>
<dbReference type="EMBL" id="CAEZTZ010000018">
    <property type="protein sequence ID" value="CAB4580104.1"/>
    <property type="molecule type" value="Genomic_DNA"/>
</dbReference>
<dbReference type="EMBL" id="CAFBLF010000079">
    <property type="protein sequence ID" value="CAB4865522.1"/>
    <property type="molecule type" value="Genomic_DNA"/>
</dbReference>
<evidence type="ECO:0000313" key="5">
    <source>
        <dbReference type="EMBL" id="CAB4580104.1"/>
    </source>
</evidence>
<dbReference type="SUPFAM" id="SSF64288">
    <property type="entry name" value="Chorismate lyase-like"/>
    <property type="match status" value="1"/>
</dbReference>
<evidence type="ECO:0000256" key="2">
    <source>
        <dbReference type="ARBA" id="ARBA00023125"/>
    </source>
</evidence>
<dbReference type="InterPro" id="IPR050679">
    <property type="entry name" value="Bact_HTH_transcr_reg"/>
</dbReference>
<dbReference type="InterPro" id="IPR036388">
    <property type="entry name" value="WH-like_DNA-bd_sf"/>
</dbReference>
<dbReference type="SUPFAM" id="SSF46785">
    <property type="entry name" value="Winged helix' DNA-binding domain"/>
    <property type="match status" value="1"/>
</dbReference>
<organism evidence="6">
    <name type="scientific">freshwater metagenome</name>
    <dbReference type="NCBI Taxonomy" id="449393"/>
    <lineage>
        <taxon>unclassified sequences</taxon>
        <taxon>metagenomes</taxon>
        <taxon>ecological metagenomes</taxon>
    </lineage>
</organism>
<reference evidence="6" key="1">
    <citation type="submission" date="2020-05" db="EMBL/GenBank/DDBJ databases">
        <authorList>
            <person name="Chiriac C."/>
            <person name="Salcher M."/>
            <person name="Ghai R."/>
            <person name="Kavagutti S V."/>
        </authorList>
    </citation>
    <scope>NUCLEOTIDE SEQUENCE</scope>
</reference>
<dbReference type="Pfam" id="PF00392">
    <property type="entry name" value="GntR"/>
    <property type="match status" value="1"/>
</dbReference>
<dbReference type="PRINTS" id="PR00035">
    <property type="entry name" value="HTHGNTR"/>
</dbReference>
<dbReference type="Pfam" id="PF07702">
    <property type="entry name" value="UTRA"/>
    <property type="match status" value="1"/>
</dbReference>
<keyword evidence="3" id="KW-0804">Transcription</keyword>
<dbReference type="SMART" id="SM00345">
    <property type="entry name" value="HTH_GNTR"/>
    <property type="match status" value="1"/>
</dbReference>
<dbReference type="PANTHER" id="PTHR44846">
    <property type="entry name" value="MANNOSYL-D-GLYCERATE TRANSPORT/METABOLISM SYSTEM REPRESSOR MNGR-RELATED"/>
    <property type="match status" value="1"/>
</dbReference>
<dbReference type="CDD" id="cd07377">
    <property type="entry name" value="WHTH_GntR"/>
    <property type="match status" value="1"/>
</dbReference>
<dbReference type="InterPro" id="IPR036390">
    <property type="entry name" value="WH_DNA-bd_sf"/>
</dbReference>
<evidence type="ECO:0000313" key="6">
    <source>
        <dbReference type="EMBL" id="CAB4865522.1"/>
    </source>
</evidence>